<dbReference type="RefSeq" id="XP_065672075.1">
    <property type="nucleotide sequence ID" value="XM_065816003.1"/>
</dbReference>
<proteinExistence type="predicted"/>
<evidence type="ECO:0000313" key="2">
    <source>
        <dbReference type="RefSeq" id="XP_065672075.1"/>
    </source>
</evidence>
<keyword evidence="1" id="KW-1185">Reference proteome</keyword>
<name>A0ABM4DCH0_HYDVU</name>
<reference evidence="2" key="1">
    <citation type="submission" date="2025-08" db="UniProtKB">
        <authorList>
            <consortium name="RefSeq"/>
        </authorList>
    </citation>
    <scope>IDENTIFICATION</scope>
</reference>
<accession>A0ABM4DCH0</accession>
<evidence type="ECO:0000313" key="1">
    <source>
        <dbReference type="Proteomes" id="UP001652625"/>
    </source>
</evidence>
<gene>
    <name evidence="2" type="primary">LOC136089904</name>
</gene>
<dbReference type="Proteomes" id="UP001652625">
    <property type="component" value="Chromosome 13"/>
</dbReference>
<protein>
    <submittedName>
        <fullName evidence="2">Uncharacterized protein LOC136089904</fullName>
    </submittedName>
</protein>
<organism evidence="1 2">
    <name type="scientific">Hydra vulgaris</name>
    <name type="common">Hydra</name>
    <name type="synonym">Hydra attenuata</name>
    <dbReference type="NCBI Taxonomy" id="6087"/>
    <lineage>
        <taxon>Eukaryota</taxon>
        <taxon>Metazoa</taxon>
        <taxon>Cnidaria</taxon>
        <taxon>Hydrozoa</taxon>
        <taxon>Hydroidolina</taxon>
        <taxon>Anthoathecata</taxon>
        <taxon>Aplanulata</taxon>
        <taxon>Hydridae</taxon>
        <taxon>Hydra</taxon>
    </lineage>
</organism>
<dbReference type="PANTHER" id="PTHR21301">
    <property type="entry name" value="REVERSE TRANSCRIPTASE"/>
    <property type="match status" value="1"/>
</dbReference>
<dbReference type="GeneID" id="136089904"/>
<sequence length="110" mass="12795">MAEAILQNIEKKALNIAFVNSFQPITYKRYVDDTHARFDSKEKQELFLKTLNEQNPSIKYTVELENGKKQLNFLDISITKSMNGFYEFQIHRKDAITNVQIKPNSNINPA</sequence>
<dbReference type="PANTHER" id="PTHR21301:SF10">
    <property type="entry name" value="REVERSE TRANSCRIPTASE DOMAIN-CONTAINING PROTEIN"/>
    <property type="match status" value="1"/>
</dbReference>